<accession>A0A1N6QLZ2</accession>
<dbReference type="EMBL" id="FTLW01000002">
    <property type="protein sequence ID" value="SIQ17492.1"/>
    <property type="molecule type" value="Genomic_DNA"/>
</dbReference>
<evidence type="ECO:0000313" key="2">
    <source>
        <dbReference type="EMBL" id="SIQ17492.1"/>
    </source>
</evidence>
<dbReference type="Pfam" id="PF11086">
    <property type="entry name" value="DUF2878"/>
    <property type="match status" value="1"/>
</dbReference>
<keyword evidence="1" id="KW-1133">Transmembrane helix</keyword>
<dbReference type="STRING" id="1604334.SAMN05421546_0741"/>
<dbReference type="InterPro" id="IPR021306">
    <property type="entry name" value="DUF2878"/>
</dbReference>
<dbReference type="RefSeq" id="WP_076585467.1">
    <property type="nucleotide sequence ID" value="NZ_FTLW01000002.1"/>
</dbReference>
<evidence type="ECO:0000313" key="3">
    <source>
        <dbReference type="Proteomes" id="UP000241788"/>
    </source>
</evidence>
<feature type="transmembrane region" description="Helical" evidence="1">
    <location>
        <begin position="12"/>
        <end position="39"/>
    </location>
</feature>
<reference evidence="3" key="1">
    <citation type="submission" date="2017-01" db="EMBL/GenBank/DDBJ databases">
        <authorList>
            <person name="Varghese N."/>
            <person name="Submissions S."/>
        </authorList>
    </citation>
    <scope>NUCLEOTIDE SEQUENCE [LARGE SCALE GENOMIC DNA]</scope>
    <source>
        <strain evidence="3">UM1</strain>
    </source>
</reference>
<dbReference type="AlphaFoldDB" id="A0A1N6QLZ2"/>
<feature type="transmembrane region" description="Helical" evidence="1">
    <location>
        <begin position="82"/>
        <end position="100"/>
    </location>
</feature>
<keyword evidence="1" id="KW-0472">Membrane</keyword>
<dbReference type="Proteomes" id="UP000241788">
    <property type="component" value="Unassembled WGS sequence"/>
</dbReference>
<keyword evidence="1" id="KW-0812">Transmembrane</keyword>
<organism evidence="2 3">
    <name type="scientific">Solilutibacter tolerans</name>
    <dbReference type="NCBI Taxonomy" id="1604334"/>
    <lineage>
        <taxon>Bacteria</taxon>
        <taxon>Pseudomonadati</taxon>
        <taxon>Pseudomonadota</taxon>
        <taxon>Gammaproteobacteria</taxon>
        <taxon>Lysobacterales</taxon>
        <taxon>Lysobacteraceae</taxon>
        <taxon>Solilutibacter</taxon>
    </lineage>
</organism>
<name>A0A1N6QLZ2_9GAMM</name>
<keyword evidence="3" id="KW-1185">Reference proteome</keyword>
<protein>
    <recommendedName>
        <fullName evidence="4">DUF2878 domain-containing protein</fullName>
    </recommendedName>
</protein>
<feature type="transmembrane region" description="Helical" evidence="1">
    <location>
        <begin position="141"/>
        <end position="165"/>
    </location>
</feature>
<feature type="transmembrane region" description="Helical" evidence="1">
    <location>
        <begin position="51"/>
        <end position="70"/>
    </location>
</feature>
<evidence type="ECO:0008006" key="4">
    <source>
        <dbReference type="Google" id="ProtNLM"/>
    </source>
</evidence>
<sequence length="179" mass="19257">MRAWINAIGYQIASLIVIHGAGMGQAWRGILACAVFVALQFAFSDSRRGDLMAMSCAFVIGCVLDGVWSATGWVEYASPSPAWFAPAWILALWVAFAMTFNHSLRWMRGRPRMAAVLGAVGGPSAYWGAERVFSAVTLPSPPWFTLAALAIGWAIAVPLIAHMAAMDPATRVRRQGATT</sequence>
<evidence type="ECO:0000256" key="1">
    <source>
        <dbReference type="SAM" id="Phobius"/>
    </source>
</evidence>
<feature type="transmembrane region" description="Helical" evidence="1">
    <location>
        <begin position="112"/>
        <end position="129"/>
    </location>
</feature>
<gene>
    <name evidence="2" type="ORF">SAMN05421546_0741</name>
</gene>
<proteinExistence type="predicted"/>